<feature type="transmembrane region" description="Helical" evidence="1">
    <location>
        <begin position="5"/>
        <end position="23"/>
    </location>
</feature>
<sequence>MIKLVLMFIGVWIVALPIFLLFGADPRDIFNIFIATIIANIILLTYTKIQKKRTSQ</sequence>
<keyword evidence="1" id="KW-0472">Membrane</keyword>
<accession>A0ABU0GWC3</accession>
<reference evidence="2 3" key="1">
    <citation type="submission" date="2023-07" db="EMBL/GenBank/DDBJ databases">
        <title>Genomic Encyclopedia of Type Strains, Phase IV (KMG-IV): sequencing the most valuable type-strain genomes for metagenomic binning, comparative biology and taxonomic classification.</title>
        <authorList>
            <person name="Goeker M."/>
        </authorList>
    </citation>
    <scope>NUCLEOTIDE SEQUENCE [LARGE SCALE GENOMIC DNA]</scope>
    <source>
        <strain evidence="2 3">DSM 16419</strain>
    </source>
</reference>
<protein>
    <submittedName>
        <fullName evidence="2">Positive regulator of sigma E activity</fullName>
    </submittedName>
</protein>
<feature type="transmembrane region" description="Helical" evidence="1">
    <location>
        <begin position="29"/>
        <end position="47"/>
    </location>
</feature>
<evidence type="ECO:0000313" key="2">
    <source>
        <dbReference type="EMBL" id="MDQ0429613.1"/>
    </source>
</evidence>
<organism evidence="2 3">
    <name type="scientific">Planomicrobium stackebrandtii</name>
    <dbReference type="NCBI Taxonomy" id="253160"/>
    <lineage>
        <taxon>Bacteria</taxon>
        <taxon>Bacillati</taxon>
        <taxon>Bacillota</taxon>
        <taxon>Bacilli</taxon>
        <taxon>Bacillales</taxon>
        <taxon>Caryophanaceae</taxon>
        <taxon>Planomicrobium</taxon>
    </lineage>
</organism>
<keyword evidence="3" id="KW-1185">Reference proteome</keyword>
<proteinExistence type="predicted"/>
<name>A0ABU0GWC3_9BACL</name>
<evidence type="ECO:0000256" key="1">
    <source>
        <dbReference type="SAM" id="Phobius"/>
    </source>
</evidence>
<gene>
    <name evidence="2" type="ORF">QOZ98_002441</name>
</gene>
<dbReference type="Proteomes" id="UP001241988">
    <property type="component" value="Unassembled WGS sequence"/>
</dbReference>
<comment type="caution">
    <text evidence="2">The sequence shown here is derived from an EMBL/GenBank/DDBJ whole genome shotgun (WGS) entry which is preliminary data.</text>
</comment>
<dbReference type="EMBL" id="JAUSWB010000006">
    <property type="protein sequence ID" value="MDQ0429613.1"/>
    <property type="molecule type" value="Genomic_DNA"/>
</dbReference>
<keyword evidence="1" id="KW-0812">Transmembrane</keyword>
<evidence type="ECO:0000313" key="3">
    <source>
        <dbReference type="Proteomes" id="UP001241988"/>
    </source>
</evidence>
<keyword evidence="1" id="KW-1133">Transmembrane helix</keyword>